<dbReference type="InterPro" id="IPR029046">
    <property type="entry name" value="LolA/LolB/LppX"/>
</dbReference>
<keyword evidence="15" id="KW-1185">Reference proteome</keyword>
<dbReference type="EMBL" id="PDNW01000007">
    <property type="protein sequence ID" value="PLC50020.1"/>
    <property type="molecule type" value="Genomic_DNA"/>
</dbReference>
<evidence type="ECO:0000256" key="5">
    <source>
        <dbReference type="ARBA" id="ARBA00022448"/>
    </source>
</evidence>
<organism evidence="14 15">
    <name type="scientific">Pollutimonas subterranea</name>
    <dbReference type="NCBI Taxonomy" id="2045210"/>
    <lineage>
        <taxon>Bacteria</taxon>
        <taxon>Pseudomonadati</taxon>
        <taxon>Pseudomonadota</taxon>
        <taxon>Betaproteobacteria</taxon>
        <taxon>Burkholderiales</taxon>
        <taxon>Alcaligenaceae</taxon>
        <taxon>Pollutimonas</taxon>
    </lineage>
</organism>
<keyword evidence="9" id="KW-0564">Palmitate</keyword>
<comment type="similarity">
    <text evidence="2">Belongs to the LolB family.</text>
</comment>
<evidence type="ECO:0000256" key="8">
    <source>
        <dbReference type="ARBA" id="ARBA00023136"/>
    </source>
</evidence>
<dbReference type="SUPFAM" id="SSF89392">
    <property type="entry name" value="Prokaryotic lipoproteins and lipoprotein localization factors"/>
    <property type="match status" value="1"/>
</dbReference>
<feature type="chain" id="PRO_5014930756" description="Outer-membrane lipoprotein LolB" evidence="13">
    <location>
        <begin position="28"/>
        <end position="195"/>
    </location>
</feature>
<evidence type="ECO:0000256" key="9">
    <source>
        <dbReference type="ARBA" id="ARBA00023139"/>
    </source>
</evidence>
<evidence type="ECO:0000256" key="7">
    <source>
        <dbReference type="ARBA" id="ARBA00022927"/>
    </source>
</evidence>
<evidence type="ECO:0000256" key="12">
    <source>
        <dbReference type="ARBA" id="ARBA00023288"/>
    </source>
</evidence>
<keyword evidence="5" id="KW-0813">Transport</keyword>
<protein>
    <recommendedName>
        <fullName evidence="4">Outer-membrane lipoprotein LolB</fullName>
    </recommendedName>
</protein>
<sequence length="195" mass="20835">MTVSLFTFARVRWLCAALACMVLAACATPPRTPGTASGASFDRSGRFALSVSYSDGRQEAVQGGFSWHDTGAMLMLDLANPLGNTLARVQVEPGSATLIRSDGSTEQAQHPDALVEQVLGSPIPVAGLRDWLRGDTGSDTLQDLQTNPQGKPTSFTQNGWRVQLSRYDAMGPALLQLNRNDANRTISMRLVVDGG</sequence>
<dbReference type="OrthoDB" id="5296388at2"/>
<keyword evidence="11" id="KW-0998">Cell outer membrane</keyword>
<evidence type="ECO:0000313" key="14">
    <source>
        <dbReference type="EMBL" id="PLC50020.1"/>
    </source>
</evidence>
<evidence type="ECO:0000256" key="1">
    <source>
        <dbReference type="ARBA" id="ARBA00004459"/>
    </source>
</evidence>
<proteinExistence type="inferred from homology"/>
<feature type="signal peptide" evidence="13">
    <location>
        <begin position="1"/>
        <end position="27"/>
    </location>
</feature>
<reference evidence="14 15" key="1">
    <citation type="submission" date="2017-10" db="EMBL/GenBank/DDBJ databases">
        <title>Two draft genome sequences of Pusillimonas sp. strains isolated from a nitrate- and radionuclide-contaminated groundwater in Russia.</title>
        <authorList>
            <person name="Grouzdev D.S."/>
            <person name="Tourova T.P."/>
            <person name="Goeva M.A."/>
            <person name="Babich T.L."/>
            <person name="Sokolova D.S."/>
            <person name="Abdullin R."/>
            <person name="Poltaraus A.B."/>
            <person name="Toshchakov S.V."/>
            <person name="Nazina T.N."/>
        </authorList>
    </citation>
    <scope>NUCLEOTIDE SEQUENCE [LARGE SCALE GENOMIC DNA]</scope>
    <source>
        <strain evidence="14 15">JR1/69-3-13</strain>
    </source>
</reference>
<keyword evidence="6 13" id="KW-0732">Signal</keyword>
<evidence type="ECO:0000256" key="13">
    <source>
        <dbReference type="SAM" id="SignalP"/>
    </source>
</evidence>
<evidence type="ECO:0000313" key="15">
    <source>
        <dbReference type="Proteomes" id="UP000234190"/>
    </source>
</evidence>
<gene>
    <name evidence="14" type="primary">lolB</name>
    <name evidence="14" type="ORF">CR159_10330</name>
</gene>
<keyword evidence="10" id="KW-0143">Chaperone</keyword>
<keyword evidence="7" id="KW-0653">Protein transport</keyword>
<evidence type="ECO:0000256" key="10">
    <source>
        <dbReference type="ARBA" id="ARBA00023186"/>
    </source>
</evidence>
<dbReference type="GO" id="GO:0015031">
    <property type="term" value="P:protein transport"/>
    <property type="evidence" value="ECO:0007669"/>
    <property type="project" value="UniProtKB-KW"/>
</dbReference>
<comment type="caution">
    <text evidence="14">The sequence shown here is derived from an EMBL/GenBank/DDBJ whole genome shotgun (WGS) entry which is preliminary data.</text>
</comment>
<evidence type="ECO:0000256" key="3">
    <source>
        <dbReference type="ARBA" id="ARBA00011245"/>
    </source>
</evidence>
<name>A0A2N4U4S2_9BURK</name>
<dbReference type="Gene3D" id="2.50.20.10">
    <property type="entry name" value="Lipoprotein localisation LolA/LolB/LppX"/>
    <property type="match status" value="1"/>
</dbReference>
<dbReference type="GO" id="GO:0009279">
    <property type="term" value="C:cell outer membrane"/>
    <property type="evidence" value="ECO:0007669"/>
    <property type="project" value="UniProtKB-SubCell"/>
</dbReference>
<evidence type="ECO:0000256" key="2">
    <source>
        <dbReference type="ARBA" id="ARBA00009696"/>
    </source>
</evidence>
<evidence type="ECO:0000256" key="6">
    <source>
        <dbReference type="ARBA" id="ARBA00022729"/>
    </source>
</evidence>
<keyword evidence="8" id="KW-0472">Membrane</keyword>
<keyword evidence="12 14" id="KW-0449">Lipoprotein</keyword>
<comment type="subcellular location">
    <subcellularLocation>
        <location evidence="1">Cell outer membrane</location>
        <topology evidence="1">Lipid-anchor</topology>
    </subcellularLocation>
</comment>
<dbReference type="RefSeq" id="WP_102073874.1">
    <property type="nucleotide sequence ID" value="NZ_PDNW01000007.1"/>
</dbReference>
<dbReference type="Proteomes" id="UP000234190">
    <property type="component" value="Unassembled WGS sequence"/>
</dbReference>
<evidence type="ECO:0000256" key="4">
    <source>
        <dbReference type="ARBA" id="ARBA00016202"/>
    </source>
</evidence>
<dbReference type="CDD" id="cd16326">
    <property type="entry name" value="LolB"/>
    <property type="match status" value="1"/>
</dbReference>
<dbReference type="NCBIfam" id="TIGR00548">
    <property type="entry name" value="lolB"/>
    <property type="match status" value="1"/>
</dbReference>
<dbReference type="InterPro" id="IPR004565">
    <property type="entry name" value="OM_lipoprot_LolB"/>
</dbReference>
<accession>A0A2N4U4S2</accession>
<evidence type="ECO:0000256" key="11">
    <source>
        <dbReference type="ARBA" id="ARBA00023237"/>
    </source>
</evidence>
<dbReference type="Pfam" id="PF03550">
    <property type="entry name" value="LolB"/>
    <property type="match status" value="1"/>
</dbReference>
<comment type="subunit">
    <text evidence="3">Monomer.</text>
</comment>
<dbReference type="AlphaFoldDB" id="A0A2N4U4S2"/>